<dbReference type="NCBIfam" id="TIGR01730">
    <property type="entry name" value="RND_mfp"/>
    <property type="match status" value="1"/>
</dbReference>
<sequence length="392" mass="41338">MSKLKSWALLGTGIGTAAMIAGASLYFDLPNGATAAPATASAPPPAVPVTVATVEPRKITTWQEFSGRLEAVDRVQIRPRVAGAIQSVHFREGGLVKSGDLLVTIDPEPYKAAVAEAEGQVASAEAKLDLANTELERGRTLFSKNTIAQSDFAQRQSTSAEALAGLQSAKAALKVAQLNLDYTQIRAPISGRVGRIEVTVGNLVAAGSTSVSLTTLVSVDPIYASFDVSEEFVTRILAEVPADDGLPALDQVPVEVTTLAGEEAIRGKLQLVDNEVNAASGTIRVRAVFDNPGGKLIPGQFVRVRMGQPKQVERVVISEKAVGTDQDKKFVVVVDAENKVSYRQVQLGSAIDGMRVVEKGLNSGDRIVVNGLQRIRPGAVVAPQDEAKVANK</sequence>
<dbReference type="Pfam" id="PF25917">
    <property type="entry name" value="BSH_RND"/>
    <property type="match status" value="1"/>
</dbReference>
<dbReference type="AlphaFoldDB" id="A0A444LH92"/>
<dbReference type="GO" id="GO:0022857">
    <property type="term" value="F:transmembrane transporter activity"/>
    <property type="evidence" value="ECO:0007669"/>
    <property type="project" value="InterPro"/>
</dbReference>
<dbReference type="Gene3D" id="2.40.420.20">
    <property type="match status" value="1"/>
</dbReference>
<dbReference type="GO" id="GO:0005886">
    <property type="term" value="C:plasma membrane"/>
    <property type="evidence" value="ECO:0007669"/>
    <property type="project" value="TreeGrafter"/>
</dbReference>
<gene>
    <name evidence="7" type="ORF">EPK99_07240</name>
</gene>
<dbReference type="Pfam" id="PF25967">
    <property type="entry name" value="RND-MFP_C"/>
    <property type="match status" value="1"/>
</dbReference>
<feature type="domain" description="Multidrug resistance protein MdtA-like barrel-sandwich hybrid" evidence="4">
    <location>
        <begin position="74"/>
        <end position="215"/>
    </location>
</feature>
<organism evidence="7 8">
    <name type="scientific">Neorhizobium lilium</name>
    <dbReference type="NCBI Taxonomy" id="2503024"/>
    <lineage>
        <taxon>Bacteria</taxon>
        <taxon>Pseudomonadati</taxon>
        <taxon>Pseudomonadota</taxon>
        <taxon>Alphaproteobacteria</taxon>
        <taxon>Hyphomicrobiales</taxon>
        <taxon>Rhizobiaceae</taxon>
        <taxon>Rhizobium/Agrobacterium group</taxon>
        <taxon>Neorhizobium</taxon>
    </lineage>
</organism>
<dbReference type="InterPro" id="IPR058625">
    <property type="entry name" value="MdtA-like_BSH"/>
</dbReference>
<dbReference type="PANTHER" id="PTHR30158">
    <property type="entry name" value="ACRA/E-RELATED COMPONENT OF DRUG EFFLUX TRANSPORTER"/>
    <property type="match status" value="1"/>
</dbReference>
<accession>A0A444LH92</accession>
<dbReference type="InterPro" id="IPR058624">
    <property type="entry name" value="MdtA-like_HH"/>
</dbReference>
<dbReference type="SUPFAM" id="SSF111369">
    <property type="entry name" value="HlyD-like secretion proteins"/>
    <property type="match status" value="1"/>
</dbReference>
<dbReference type="Pfam" id="PF25876">
    <property type="entry name" value="HH_MFP_RND"/>
    <property type="match status" value="1"/>
</dbReference>
<evidence type="ECO:0000259" key="3">
    <source>
        <dbReference type="Pfam" id="PF25876"/>
    </source>
</evidence>
<name>A0A444LH92_9HYPH</name>
<proteinExistence type="inferred from homology"/>
<evidence type="ECO:0000313" key="7">
    <source>
        <dbReference type="EMBL" id="RWX78406.1"/>
    </source>
</evidence>
<reference evidence="7 8" key="1">
    <citation type="submission" date="2019-01" db="EMBL/GenBank/DDBJ databases">
        <title>The draft genome of Rhizobium sp. 24NR.</title>
        <authorList>
            <person name="Liu L."/>
            <person name="Liang L."/>
            <person name="Shi S."/>
            <person name="Xu L."/>
            <person name="Wang X."/>
            <person name="Li L."/>
            <person name="Zhang X."/>
        </authorList>
    </citation>
    <scope>NUCLEOTIDE SEQUENCE [LARGE SCALE GENOMIC DNA]</scope>
    <source>
        <strain evidence="7 8">24NR</strain>
    </source>
</reference>
<evidence type="ECO:0000256" key="1">
    <source>
        <dbReference type="ARBA" id="ARBA00004196"/>
    </source>
</evidence>
<dbReference type="GO" id="GO:0030313">
    <property type="term" value="C:cell envelope"/>
    <property type="evidence" value="ECO:0007669"/>
    <property type="project" value="UniProtKB-SubCell"/>
</dbReference>
<dbReference type="Gene3D" id="2.40.50.100">
    <property type="match status" value="1"/>
</dbReference>
<dbReference type="OrthoDB" id="9816569at2"/>
<dbReference type="InterPro" id="IPR058627">
    <property type="entry name" value="MdtA-like_C"/>
</dbReference>
<keyword evidence="8" id="KW-1185">Reference proteome</keyword>
<evidence type="ECO:0000259" key="5">
    <source>
        <dbReference type="Pfam" id="PF25944"/>
    </source>
</evidence>
<feature type="domain" description="Multidrug resistance protein MdtA-like C-terminal permuted SH3" evidence="6">
    <location>
        <begin position="315"/>
        <end position="374"/>
    </location>
</feature>
<dbReference type="EMBL" id="SBIP01000002">
    <property type="protein sequence ID" value="RWX78406.1"/>
    <property type="molecule type" value="Genomic_DNA"/>
</dbReference>
<comment type="subcellular location">
    <subcellularLocation>
        <location evidence="1">Cell envelope</location>
    </subcellularLocation>
</comment>
<dbReference type="RefSeq" id="WP_128442384.1">
    <property type="nucleotide sequence ID" value="NZ_SBIP01000002.1"/>
</dbReference>
<evidence type="ECO:0000259" key="6">
    <source>
        <dbReference type="Pfam" id="PF25967"/>
    </source>
</evidence>
<evidence type="ECO:0000256" key="2">
    <source>
        <dbReference type="ARBA" id="ARBA00009477"/>
    </source>
</evidence>
<dbReference type="Proteomes" id="UP000287687">
    <property type="component" value="Unassembled WGS sequence"/>
</dbReference>
<dbReference type="Gene3D" id="1.10.287.470">
    <property type="entry name" value="Helix hairpin bin"/>
    <property type="match status" value="1"/>
</dbReference>
<dbReference type="FunFam" id="2.40.420.20:FF:000001">
    <property type="entry name" value="Efflux RND transporter periplasmic adaptor subunit"/>
    <property type="match status" value="1"/>
</dbReference>
<feature type="domain" description="Multidrug resistance protein MdtA-like beta-barrel" evidence="5">
    <location>
        <begin position="221"/>
        <end position="306"/>
    </location>
</feature>
<dbReference type="InterPro" id="IPR006143">
    <property type="entry name" value="RND_pump_MFP"/>
</dbReference>
<dbReference type="Gene3D" id="2.40.30.170">
    <property type="match status" value="1"/>
</dbReference>
<comment type="caution">
    <text evidence="7">The sequence shown here is derived from an EMBL/GenBank/DDBJ whole genome shotgun (WGS) entry which is preliminary data.</text>
</comment>
<dbReference type="PANTHER" id="PTHR30158:SF10">
    <property type="entry name" value="CATION EFFLUX PUMP"/>
    <property type="match status" value="1"/>
</dbReference>
<evidence type="ECO:0000313" key="8">
    <source>
        <dbReference type="Proteomes" id="UP000287687"/>
    </source>
</evidence>
<dbReference type="Pfam" id="PF25944">
    <property type="entry name" value="Beta-barrel_RND"/>
    <property type="match status" value="1"/>
</dbReference>
<protein>
    <submittedName>
        <fullName evidence="7">Efflux RND transporter periplasmic adaptor subunit</fullName>
    </submittedName>
</protein>
<evidence type="ECO:0000259" key="4">
    <source>
        <dbReference type="Pfam" id="PF25917"/>
    </source>
</evidence>
<dbReference type="GO" id="GO:0046677">
    <property type="term" value="P:response to antibiotic"/>
    <property type="evidence" value="ECO:0007669"/>
    <property type="project" value="TreeGrafter"/>
</dbReference>
<comment type="similarity">
    <text evidence="2">Belongs to the membrane fusion protein (MFP) (TC 8.A.1) family.</text>
</comment>
<dbReference type="InterPro" id="IPR058626">
    <property type="entry name" value="MdtA-like_b-barrel"/>
</dbReference>
<feature type="domain" description="Multidrug resistance protein MdtA-like alpha-helical hairpin" evidence="3">
    <location>
        <begin position="114"/>
        <end position="183"/>
    </location>
</feature>